<evidence type="ECO:0000313" key="1">
    <source>
        <dbReference type="EMBL" id="GJA65283.1"/>
    </source>
</evidence>
<dbReference type="Proteomes" id="UP000886934">
    <property type="component" value="Unassembled WGS sequence"/>
</dbReference>
<evidence type="ECO:0000313" key="2">
    <source>
        <dbReference type="Proteomes" id="UP000886934"/>
    </source>
</evidence>
<name>A0AA37D1T5_AERCA</name>
<dbReference type="AlphaFoldDB" id="A0AA37D1T5"/>
<dbReference type="EMBL" id="BPNN01000084">
    <property type="protein sequence ID" value="GJA65283.1"/>
    <property type="molecule type" value="Genomic_DNA"/>
</dbReference>
<accession>A0AA37D1T5</accession>
<gene>
    <name evidence="1" type="ORF">KAM351_38940</name>
</gene>
<comment type="caution">
    <text evidence="1">The sequence shown here is derived from an EMBL/GenBank/DDBJ whole genome shotgun (WGS) entry which is preliminary data.</text>
</comment>
<reference evidence="1" key="1">
    <citation type="submission" date="2021-07" db="EMBL/GenBank/DDBJ databases">
        <title>Draft genome sequence of carbapenem-resistant Aeromonas spp. in Japan.</title>
        <authorList>
            <person name="Maehana S."/>
            <person name="Suzuki M."/>
            <person name="Kitasato H."/>
        </authorList>
    </citation>
    <scope>NUCLEOTIDE SEQUENCE</scope>
    <source>
        <strain evidence="1">KAM351</strain>
    </source>
</reference>
<proteinExistence type="predicted"/>
<organism evidence="1 2">
    <name type="scientific">Aeromonas caviae</name>
    <name type="common">Aeromonas punctata</name>
    <dbReference type="NCBI Taxonomy" id="648"/>
    <lineage>
        <taxon>Bacteria</taxon>
        <taxon>Pseudomonadati</taxon>
        <taxon>Pseudomonadota</taxon>
        <taxon>Gammaproteobacteria</taxon>
        <taxon>Aeromonadales</taxon>
        <taxon>Aeromonadaceae</taxon>
        <taxon>Aeromonas</taxon>
    </lineage>
</organism>
<protein>
    <submittedName>
        <fullName evidence="1">Uncharacterized protein</fullName>
    </submittedName>
</protein>
<sequence length="186" mass="20149">MRMVLELEEVGGTELALAKSQRPLESQQVELGLHTRNREAGATIPDFQRPDLGLFEAQQQLLWGDGAKPGGDVGLCGQGKGDSPGDIAADAVDQGKEIAARNGERLNQMVQPAIFRQQVAEIRPDLGTVGRSIQRQWGGEREATRLPLRCIAELKRILAGVILEMADQLVTGFDPIGPDTFSRLGL</sequence>